<name>A0A150XA36_9BACT</name>
<organism evidence="1 2">
    <name type="scientific">Roseivirga spongicola</name>
    <dbReference type="NCBI Taxonomy" id="333140"/>
    <lineage>
        <taxon>Bacteria</taxon>
        <taxon>Pseudomonadati</taxon>
        <taxon>Bacteroidota</taxon>
        <taxon>Cytophagia</taxon>
        <taxon>Cytophagales</taxon>
        <taxon>Roseivirgaceae</taxon>
        <taxon>Roseivirga</taxon>
    </lineage>
</organism>
<gene>
    <name evidence="1" type="ORF">AWW68_19675</name>
</gene>
<evidence type="ECO:0000313" key="1">
    <source>
        <dbReference type="EMBL" id="KYG75534.1"/>
    </source>
</evidence>
<keyword evidence="2" id="KW-1185">Reference proteome</keyword>
<dbReference type="RefSeq" id="WP_068220865.1">
    <property type="nucleotide sequence ID" value="NZ_LRPC01000016.1"/>
</dbReference>
<dbReference type="EMBL" id="LRPC01000016">
    <property type="protein sequence ID" value="KYG75534.1"/>
    <property type="molecule type" value="Genomic_DNA"/>
</dbReference>
<proteinExistence type="predicted"/>
<reference evidence="1 2" key="1">
    <citation type="submission" date="2016-01" db="EMBL/GenBank/DDBJ databases">
        <title>Genome sequencing of Roseivirga spongicola UST030701-084.</title>
        <authorList>
            <person name="Selvaratnam C."/>
            <person name="Thevarajoo S."/>
            <person name="Goh K.M."/>
            <person name="Ee R."/>
            <person name="Chan K.-G."/>
            <person name="Chong C.S."/>
        </authorList>
    </citation>
    <scope>NUCLEOTIDE SEQUENCE [LARGE SCALE GENOMIC DNA]</scope>
    <source>
        <strain evidence="1 2">UST030701-084</strain>
    </source>
</reference>
<dbReference type="Proteomes" id="UP000075606">
    <property type="component" value="Unassembled WGS sequence"/>
</dbReference>
<evidence type="ECO:0000313" key="2">
    <source>
        <dbReference type="Proteomes" id="UP000075606"/>
    </source>
</evidence>
<protein>
    <submittedName>
        <fullName evidence="1">Uncharacterized protein</fullName>
    </submittedName>
</protein>
<accession>A0A150XA36</accession>
<sequence>MVEVSIPQGTKLRTGRAAPTSAGIVGLILKTFTPDKLFKTVWRKGRVVHKGFKFVKYGRKHLKTSGHTL</sequence>
<dbReference type="STRING" id="333140.AWW68_19675"/>
<dbReference type="AlphaFoldDB" id="A0A150XA36"/>
<comment type="caution">
    <text evidence="1">The sequence shown here is derived from an EMBL/GenBank/DDBJ whole genome shotgun (WGS) entry which is preliminary data.</text>
</comment>